<comment type="caution">
    <text evidence="2">The sequence shown here is derived from an EMBL/GenBank/DDBJ whole genome shotgun (WGS) entry which is preliminary data.</text>
</comment>
<dbReference type="InterPro" id="IPR029044">
    <property type="entry name" value="Nucleotide-diphossugar_trans"/>
</dbReference>
<dbReference type="InterPro" id="IPR001173">
    <property type="entry name" value="Glyco_trans_2-like"/>
</dbReference>
<organism evidence="2 3">
    <name type="scientific">Flavobacterium branchiophilum</name>
    <dbReference type="NCBI Taxonomy" id="55197"/>
    <lineage>
        <taxon>Bacteria</taxon>
        <taxon>Pseudomonadati</taxon>
        <taxon>Bacteroidota</taxon>
        <taxon>Flavobacteriia</taxon>
        <taxon>Flavobacteriales</taxon>
        <taxon>Flavobacteriaceae</taxon>
        <taxon>Flavobacterium</taxon>
    </lineage>
</organism>
<keyword evidence="2" id="KW-0808">Transferase</keyword>
<evidence type="ECO:0000313" key="3">
    <source>
        <dbReference type="Proteomes" id="UP000220828"/>
    </source>
</evidence>
<dbReference type="PANTHER" id="PTHR22916:SF3">
    <property type="entry name" value="UDP-GLCNAC:BETAGAL BETA-1,3-N-ACETYLGLUCOSAMINYLTRANSFERASE-LIKE PROTEIN 1"/>
    <property type="match status" value="1"/>
</dbReference>
<evidence type="ECO:0000313" key="2">
    <source>
        <dbReference type="EMBL" id="PDS24636.1"/>
    </source>
</evidence>
<dbReference type="Pfam" id="PF00535">
    <property type="entry name" value="Glycos_transf_2"/>
    <property type="match status" value="1"/>
</dbReference>
<reference evidence="2 3" key="1">
    <citation type="submission" date="2017-09" db="EMBL/GenBank/DDBJ databases">
        <title>Whole genomes of Flavobacteriaceae.</title>
        <authorList>
            <person name="Stine C."/>
            <person name="Li C."/>
            <person name="Tadesse D."/>
        </authorList>
    </citation>
    <scope>NUCLEOTIDE SEQUENCE [LARGE SCALE GENOMIC DNA]</scope>
    <source>
        <strain evidence="2 3">ATCC 35036</strain>
    </source>
</reference>
<dbReference type="Proteomes" id="UP000220828">
    <property type="component" value="Unassembled WGS sequence"/>
</dbReference>
<dbReference type="PANTHER" id="PTHR22916">
    <property type="entry name" value="GLYCOSYLTRANSFERASE"/>
    <property type="match status" value="1"/>
</dbReference>
<dbReference type="AlphaFoldDB" id="A0A2H3KIX9"/>
<dbReference type="GO" id="GO:0016758">
    <property type="term" value="F:hexosyltransferase activity"/>
    <property type="evidence" value="ECO:0007669"/>
    <property type="project" value="UniProtKB-ARBA"/>
</dbReference>
<name>A0A2H3KIX9_9FLAO</name>
<evidence type="ECO:0000259" key="1">
    <source>
        <dbReference type="Pfam" id="PF00535"/>
    </source>
</evidence>
<dbReference type="RefSeq" id="WP_097554062.1">
    <property type="nucleotide sequence ID" value="NZ_PCMW01000040.1"/>
</dbReference>
<dbReference type="OrthoDB" id="1374586at2"/>
<dbReference type="EMBL" id="PCMW01000040">
    <property type="protein sequence ID" value="PDS24636.1"/>
    <property type="molecule type" value="Genomic_DNA"/>
</dbReference>
<dbReference type="SUPFAM" id="SSF53448">
    <property type="entry name" value="Nucleotide-diphospho-sugar transferases"/>
    <property type="match status" value="1"/>
</dbReference>
<proteinExistence type="predicted"/>
<protein>
    <submittedName>
        <fullName evidence="2">Glycosyl transferase</fullName>
    </submittedName>
</protein>
<gene>
    <name evidence="2" type="ORF">B0A77_07625</name>
</gene>
<sequence>MKQLAIIIPYYNKKYFGETLQSLANQIDKRFVVYIGNDNSPNDPLDVLQQYEGQFDMVYQKFETNLGGTSLTQQWDRCIALCQNEPWLMILGDDDVLGHNVVAAFYAHVNEIVSHQLQVIRFASVLFNEKDQSESKPYTHQKHDNTRALYFKKIKHQSRSSLSEHIFSNKAYQQFGFKNYPLAWHSDDMAWLEFSNFADLYGINEAMVRVRMSHDNISGQRSNLHQKELASFEFYQDLIEKYWSKFNENEKKMLLQQFEFKTMAVHQKKINTFVKISKLYLSKGYFEQLIRFLIRFLIKY</sequence>
<accession>A0A2H3KIX9</accession>
<feature type="domain" description="Glycosyltransferase 2-like" evidence="1">
    <location>
        <begin position="6"/>
        <end position="172"/>
    </location>
</feature>
<dbReference type="Gene3D" id="3.90.550.10">
    <property type="entry name" value="Spore Coat Polysaccharide Biosynthesis Protein SpsA, Chain A"/>
    <property type="match status" value="1"/>
</dbReference>
<dbReference type="CDD" id="cd00761">
    <property type="entry name" value="Glyco_tranf_GTA_type"/>
    <property type="match status" value="1"/>
</dbReference>